<dbReference type="AlphaFoldDB" id="A0A1G2L2D7"/>
<name>A0A1G2L2D7_9BACT</name>
<reference evidence="1 2" key="1">
    <citation type="journal article" date="2016" name="Nat. Commun.">
        <title>Thousands of microbial genomes shed light on interconnected biogeochemical processes in an aquifer system.</title>
        <authorList>
            <person name="Anantharaman K."/>
            <person name="Brown C.T."/>
            <person name="Hug L.A."/>
            <person name="Sharon I."/>
            <person name="Castelle C.J."/>
            <person name="Probst A.J."/>
            <person name="Thomas B.C."/>
            <person name="Singh A."/>
            <person name="Wilkins M.J."/>
            <person name="Karaoz U."/>
            <person name="Brodie E.L."/>
            <person name="Williams K.H."/>
            <person name="Hubbard S.S."/>
            <person name="Banfield J.F."/>
        </authorList>
    </citation>
    <scope>NUCLEOTIDE SEQUENCE [LARGE SCALE GENOMIC DNA]</scope>
</reference>
<gene>
    <name evidence="1" type="ORF">A2934_04975</name>
</gene>
<dbReference type="Proteomes" id="UP000177982">
    <property type="component" value="Unassembled WGS sequence"/>
</dbReference>
<protein>
    <submittedName>
        <fullName evidence="1">Uncharacterized protein</fullName>
    </submittedName>
</protein>
<evidence type="ECO:0000313" key="2">
    <source>
        <dbReference type="Proteomes" id="UP000177982"/>
    </source>
</evidence>
<accession>A0A1G2L2D7</accession>
<organism evidence="1 2">
    <name type="scientific">Candidatus Sungbacteria bacterium RIFCSPLOWO2_01_FULL_47_10</name>
    <dbReference type="NCBI Taxonomy" id="1802276"/>
    <lineage>
        <taxon>Bacteria</taxon>
        <taxon>Candidatus Sungiibacteriota</taxon>
    </lineage>
</organism>
<proteinExistence type="predicted"/>
<evidence type="ECO:0000313" key="1">
    <source>
        <dbReference type="EMBL" id="OHA05848.1"/>
    </source>
</evidence>
<dbReference type="EMBL" id="MHQO01000042">
    <property type="protein sequence ID" value="OHA05848.1"/>
    <property type="molecule type" value="Genomic_DNA"/>
</dbReference>
<sequence>MKIDFTKEDYRRLVKMGEIADCVFGLLGDFVSDEYKKESEQIEKLQSRILEYANDFDCQDLVERYEDKTVIKEKEFEKIMEILDDYDDYVFWDELEERLANRDMEKELTKEEKEKVRSDVHFWVEKSEEYYKKYREEFEKFGIDRFEFKDNNKKFSFWK</sequence>
<comment type="caution">
    <text evidence="1">The sequence shown here is derived from an EMBL/GenBank/DDBJ whole genome shotgun (WGS) entry which is preliminary data.</text>
</comment>